<dbReference type="OrthoDB" id="8237563at2"/>
<dbReference type="AlphaFoldDB" id="A0A1M7KBX9"/>
<proteinExistence type="predicted"/>
<evidence type="ECO:0000313" key="2">
    <source>
        <dbReference type="Proteomes" id="UP000183208"/>
    </source>
</evidence>
<evidence type="ECO:0000313" key="1">
    <source>
        <dbReference type="EMBL" id="SEB91671.1"/>
    </source>
</evidence>
<sequence>MEVRFTATHSVQRQPTPRHWRRLFAALVSVAFALSFFHGLSFDHDDGAPAISIAQGSGDTTGKTPAHPAPLHGDHCLTHLSSVTPQETAIAIEYVAHGYRIVSLPSPDGACPRSPFEPPRA</sequence>
<gene>
    <name evidence="1" type="ORF">SAMN05444171_0219</name>
</gene>
<protein>
    <submittedName>
        <fullName evidence="1">Uncharacterized protein</fullName>
    </submittedName>
</protein>
<accession>A0A1M7KBX9</accession>
<dbReference type="EMBL" id="FNTI01000001">
    <property type="protein sequence ID" value="SEB91671.1"/>
    <property type="molecule type" value="Genomic_DNA"/>
</dbReference>
<dbReference type="Proteomes" id="UP000183208">
    <property type="component" value="Unassembled WGS sequence"/>
</dbReference>
<name>A0A1M7KBX9_9BRAD</name>
<organism evidence="1 2">
    <name type="scientific">Bradyrhizobium lablabi</name>
    <dbReference type="NCBI Taxonomy" id="722472"/>
    <lineage>
        <taxon>Bacteria</taxon>
        <taxon>Pseudomonadati</taxon>
        <taxon>Pseudomonadota</taxon>
        <taxon>Alphaproteobacteria</taxon>
        <taxon>Hyphomicrobiales</taxon>
        <taxon>Nitrobacteraceae</taxon>
        <taxon>Bradyrhizobium</taxon>
    </lineage>
</organism>
<dbReference type="RefSeq" id="WP_074814482.1">
    <property type="nucleotide sequence ID" value="NZ_FNTI01000001.1"/>
</dbReference>
<reference evidence="1 2" key="1">
    <citation type="submission" date="2016-10" db="EMBL/GenBank/DDBJ databases">
        <authorList>
            <person name="de Groot N.N."/>
        </authorList>
    </citation>
    <scope>NUCLEOTIDE SEQUENCE [LARGE SCALE GENOMIC DNA]</scope>
    <source>
        <strain evidence="1 2">GAS522</strain>
    </source>
</reference>